<accession>A0A4V5PLZ3</accession>
<keyword evidence="3" id="KW-1185">Reference proteome</keyword>
<dbReference type="AlphaFoldDB" id="A0A4V5PLZ3"/>
<dbReference type="InterPro" id="IPR000073">
    <property type="entry name" value="AB_hydrolase_1"/>
</dbReference>
<dbReference type="GO" id="GO:0016787">
    <property type="term" value="F:hydrolase activity"/>
    <property type="evidence" value="ECO:0007669"/>
    <property type="project" value="UniProtKB-KW"/>
</dbReference>
<organism evidence="2 3">
    <name type="scientific">Polyangium fumosum</name>
    <dbReference type="NCBI Taxonomy" id="889272"/>
    <lineage>
        <taxon>Bacteria</taxon>
        <taxon>Pseudomonadati</taxon>
        <taxon>Myxococcota</taxon>
        <taxon>Polyangia</taxon>
        <taxon>Polyangiales</taxon>
        <taxon>Polyangiaceae</taxon>
        <taxon>Polyangium</taxon>
    </lineage>
</organism>
<dbReference type="InterPro" id="IPR029058">
    <property type="entry name" value="AB_hydrolase_fold"/>
</dbReference>
<evidence type="ECO:0000313" key="3">
    <source>
        <dbReference type="Proteomes" id="UP000309215"/>
    </source>
</evidence>
<dbReference type="PANTHER" id="PTHR43798:SF33">
    <property type="entry name" value="HYDROLASE, PUTATIVE (AFU_ORTHOLOGUE AFUA_2G14860)-RELATED"/>
    <property type="match status" value="1"/>
</dbReference>
<dbReference type="PRINTS" id="PR00111">
    <property type="entry name" value="ABHYDROLASE"/>
</dbReference>
<sequence length="320" mass="35596">MTSVACRSHRRSFRGGNVFWEEWAPHAGHAHERQRPAVLVHGLADTSRTWNKIAPALARDRRLYALDLPGHGQSSRYDASYDVSWYASLVVEWIRSLGLSDFDLIGHSLGGGIAMHVLLEQPGRVHRLALVAAGGLGLEVAAPLRLASSTGLLDLAAPVLMGLGTNAGVRVLGGNFDEAERRHLVEMNGRPGSARALFRTLRNAVDLRGQREHLLDHAHRLRELPPLAVYWGDRDPVIPVKHAETVHHYVDGAIVRRFPNVGHYPHREAVPEILSELFRFLDEPQRAPRLRPGARPPRAPEDARPSLWRRLAGTRLAEVE</sequence>
<dbReference type="SUPFAM" id="SSF53474">
    <property type="entry name" value="alpha/beta-Hydrolases"/>
    <property type="match status" value="1"/>
</dbReference>
<keyword evidence="2" id="KW-0378">Hydrolase</keyword>
<dbReference type="Proteomes" id="UP000309215">
    <property type="component" value="Unassembled WGS sequence"/>
</dbReference>
<dbReference type="OrthoDB" id="9808398at2"/>
<dbReference type="Gene3D" id="3.40.50.1820">
    <property type="entry name" value="alpha/beta hydrolase"/>
    <property type="match status" value="1"/>
</dbReference>
<dbReference type="EMBL" id="SSMQ01000040">
    <property type="protein sequence ID" value="TKD01349.1"/>
    <property type="molecule type" value="Genomic_DNA"/>
</dbReference>
<comment type="caution">
    <text evidence="2">The sequence shown here is derived from an EMBL/GenBank/DDBJ whole genome shotgun (WGS) entry which is preliminary data.</text>
</comment>
<dbReference type="PANTHER" id="PTHR43798">
    <property type="entry name" value="MONOACYLGLYCEROL LIPASE"/>
    <property type="match status" value="1"/>
</dbReference>
<dbReference type="RefSeq" id="WP_136932795.1">
    <property type="nucleotide sequence ID" value="NZ_SSMQ01000040.1"/>
</dbReference>
<dbReference type="GO" id="GO:0016020">
    <property type="term" value="C:membrane"/>
    <property type="evidence" value="ECO:0007669"/>
    <property type="project" value="TreeGrafter"/>
</dbReference>
<dbReference type="InterPro" id="IPR050266">
    <property type="entry name" value="AB_hydrolase_sf"/>
</dbReference>
<dbReference type="Pfam" id="PF12697">
    <property type="entry name" value="Abhydrolase_6"/>
    <property type="match status" value="1"/>
</dbReference>
<proteinExistence type="predicted"/>
<gene>
    <name evidence="2" type="ORF">E8A74_31375</name>
</gene>
<evidence type="ECO:0000313" key="2">
    <source>
        <dbReference type="EMBL" id="TKD01349.1"/>
    </source>
</evidence>
<reference evidence="2 3" key="1">
    <citation type="submission" date="2019-04" db="EMBL/GenBank/DDBJ databases">
        <authorList>
            <person name="Li Y."/>
            <person name="Wang J."/>
        </authorList>
    </citation>
    <scope>NUCLEOTIDE SEQUENCE [LARGE SCALE GENOMIC DNA]</scope>
    <source>
        <strain evidence="2 3">DSM 14668</strain>
    </source>
</reference>
<evidence type="ECO:0000259" key="1">
    <source>
        <dbReference type="Pfam" id="PF12697"/>
    </source>
</evidence>
<feature type="domain" description="AB hydrolase-1" evidence="1">
    <location>
        <begin position="38"/>
        <end position="268"/>
    </location>
</feature>
<name>A0A4V5PLZ3_9BACT</name>
<protein>
    <submittedName>
        <fullName evidence="2">Alpha/beta fold hydrolase</fullName>
    </submittedName>
</protein>